<dbReference type="Proteomes" id="UP000069205">
    <property type="component" value="Chromosome"/>
</dbReference>
<dbReference type="PROSITE" id="PS01127">
    <property type="entry name" value="EF_TS_2"/>
    <property type="match status" value="1"/>
</dbReference>
<dbReference type="STRING" id="42253.NITMOv2_1757"/>
<evidence type="ECO:0000259" key="8">
    <source>
        <dbReference type="Pfam" id="PF00889"/>
    </source>
</evidence>
<gene>
    <name evidence="5 9" type="primary">tsf</name>
    <name evidence="9" type="ORF">NITMOv2_1757</name>
</gene>
<protein>
    <recommendedName>
        <fullName evidence="2 5">Elongation factor Ts</fullName>
        <shortName evidence="5">EF-Ts</shortName>
    </recommendedName>
</protein>
<dbReference type="InterPro" id="IPR001816">
    <property type="entry name" value="Transl_elong_EFTs/EF1B"/>
</dbReference>
<comment type="subcellular location">
    <subcellularLocation>
        <location evidence="5 7">Cytoplasm</location>
    </subcellularLocation>
</comment>
<dbReference type="Pfam" id="PF00889">
    <property type="entry name" value="EF_TS"/>
    <property type="match status" value="1"/>
</dbReference>
<dbReference type="CDD" id="cd14275">
    <property type="entry name" value="UBA_EF-Ts"/>
    <property type="match status" value="1"/>
</dbReference>
<keyword evidence="4 5" id="KW-0648">Protein biosynthesis</keyword>
<sequence length="198" mass="21906">MAGTSQLVKELREKTGAGILDCQKALAENGNDIEKAIDYLRQKGLAAAAKKAGRETNQGLVHAYIHMGGKIGVLIEVNCETDFVARNEEFKTFVNDLALQVAAAKPAFVRREDIPAEIVEKEKAIYEGQAKEMGKPPAAWPKIVEGKLEKFFQESCLLEQSFIKDPAVTVKDLLAQKIAKIGENMNIRRFTRYQLGEA</sequence>
<dbReference type="GO" id="GO:0003746">
    <property type="term" value="F:translation elongation factor activity"/>
    <property type="evidence" value="ECO:0007669"/>
    <property type="project" value="UniProtKB-UniRule"/>
</dbReference>
<dbReference type="KEGG" id="nmv:NITMOv2_1757"/>
<keyword evidence="3 5" id="KW-0251">Elongation factor</keyword>
<proteinExistence type="inferred from homology"/>
<dbReference type="SUPFAM" id="SSF46934">
    <property type="entry name" value="UBA-like"/>
    <property type="match status" value="1"/>
</dbReference>
<dbReference type="InterPro" id="IPR036402">
    <property type="entry name" value="EF-Ts_dimer_sf"/>
</dbReference>
<dbReference type="InterPro" id="IPR018101">
    <property type="entry name" value="Transl_elong_Ts_CS"/>
</dbReference>
<organism evidence="9 10">
    <name type="scientific">Nitrospira moscoviensis</name>
    <dbReference type="NCBI Taxonomy" id="42253"/>
    <lineage>
        <taxon>Bacteria</taxon>
        <taxon>Pseudomonadati</taxon>
        <taxon>Nitrospirota</taxon>
        <taxon>Nitrospiria</taxon>
        <taxon>Nitrospirales</taxon>
        <taxon>Nitrospiraceae</taxon>
        <taxon>Nitrospira</taxon>
    </lineage>
</organism>
<dbReference type="Gene3D" id="1.10.286.20">
    <property type="match status" value="1"/>
</dbReference>
<evidence type="ECO:0000256" key="1">
    <source>
        <dbReference type="ARBA" id="ARBA00005532"/>
    </source>
</evidence>
<feature type="region of interest" description="Involved in Mg(2+) ion dislocation from EF-Tu" evidence="5">
    <location>
        <begin position="81"/>
        <end position="84"/>
    </location>
</feature>
<dbReference type="FunFam" id="1.10.286.20:FF:000001">
    <property type="entry name" value="Elongation factor Ts"/>
    <property type="match status" value="1"/>
</dbReference>
<keyword evidence="5" id="KW-0963">Cytoplasm</keyword>
<accession>A0A0K2GC36</accession>
<dbReference type="RefSeq" id="WP_053379374.1">
    <property type="nucleotide sequence ID" value="NZ_CP011801.1"/>
</dbReference>
<dbReference type="AlphaFoldDB" id="A0A0K2GC36"/>
<dbReference type="OrthoDB" id="9808348at2"/>
<evidence type="ECO:0000313" key="9">
    <source>
        <dbReference type="EMBL" id="ALA58177.1"/>
    </source>
</evidence>
<dbReference type="InterPro" id="IPR014039">
    <property type="entry name" value="Transl_elong_EFTs/EF1B_dimer"/>
</dbReference>
<comment type="similarity">
    <text evidence="1 5 6">Belongs to the EF-Ts family.</text>
</comment>
<dbReference type="NCBIfam" id="TIGR00116">
    <property type="entry name" value="tsf"/>
    <property type="match status" value="1"/>
</dbReference>
<dbReference type="EMBL" id="CP011801">
    <property type="protein sequence ID" value="ALA58177.1"/>
    <property type="molecule type" value="Genomic_DNA"/>
</dbReference>
<name>A0A0K2GC36_NITMO</name>
<evidence type="ECO:0000313" key="10">
    <source>
        <dbReference type="Proteomes" id="UP000069205"/>
    </source>
</evidence>
<dbReference type="InterPro" id="IPR009060">
    <property type="entry name" value="UBA-like_sf"/>
</dbReference>
<dbReference type="PATRIC" id="fig|42253.5.peg.1728"/>
<dbReference type="Gene3D" id="3.30.479.20">
    <property type="entry name" value="Elongation factor Ts, dimerisation domain"/>
    <property type="match status" value="1"/>
</dbReference>
<feature type="domain" description="Translation elongation factor EFTs/EF1B dimerisation" evidence="8">
    <location>
        <begin position="55"/>
        <end position="197"/>
    </location>
</feature>
<dbReference type="GO" id="GO:0005737">
    <property type="term" value="C:cytoplasm"/>
    <property type="evidence" value="ECO:0007669"/>
    <property type="project" value="UniProtKB-SubCell"/>
</dbReference>
<comment type="function">
    <text evidence="5 6">Associates with the EF-Tu.GDP complex and induces the exchange of GDP to GTP. It remains bound to the aminoacyl-tRNA.EF-Tu.GTP complex up to the GTP hydrolysis stage on the ribosome.</text>
</comment>
<evidence type="ECO:0000256" key="2">
    <source>
        <dbReference type="ARBA" id="ARBA00016956"/>
    </source>
</evidence>
<evidence type="ECO:0000256" key="4">
    <source>
        <dbReference type="ARBA" id="ARBA00022917"/>
    </source>
</evidence>
<dbReference type="SUPFAM" id="SSF54713">
    <property type="entry name" value="Elongation factor Ts (EF-Ts), dimerisation domain"/>
    <property type="match status" value="1"/>
</dbReference>
<evidence type="ECO:0000256" key="5">
    <source>
        <dbReference type="HAMAP-Rule" id="MF_00050"/>
    </source>
</evidence>
<dbReference type="PANTHER" id="PTHR11741:SF0">
    <property type="entry name" value="ELONGATION FACTOR TS, MITOCHONDRIAL"/>
    <property type="match status" value="1"/>
</dbReference>
<reference evidence="9 10" key="1">
    <citation type="journal article" date="2015" name="Proc. Natl. Acad. Sci. U.S.A.">
        <title>Expanded metabolic versatility of ubiquitous nitrite-oxidizing bacteria from the genus Nitrospira.</title>
        <authorList>
            <person name="Koch H."/>
            <person name="Lucker S."/>
            <person name="Albertsen M."/>
            <person name="Kitzinger K."/>
            <person name="Herbold C."/>
            <person name="Spieck E."/>
            <person name="Nielsen P.H."/>
            <person name="Wagner M."/>
            <person name="Daims H."/>
        </authorList>
    </citation>
    <scope>NUCLEOTIDE SEQUENCE [LARGE SCALE GENOMIC DNA]</scope>
    <source>
        <strain evidence="9 10">NSP M-1</strain>
    </source>
</reference>
<evidence type="ECO:0000256" key="7">
    <source>
        <dbReference type="RuleBase" id="RU000643"/>
    </source>
</evidence>
<evidence type="ECO:0000256" key="3">
    <source>
        <dbReference type="ARBA" id="ARBA00022768"/>
    </source>
</evidence>
<keyword evidence="10" id="KW-1185">Reference proteome</keyword>
<evidence type="ECO:0000256" key="6">
    <source>
        <dbReference type="RuleBase" id="RU000642"/>
    </source>
</evidence>
<dbReference type="FunFam" id="1.10.8.10:FF:000001">
    <property type="entry name" value="Elongation factor Ts"/>
    <property type="match status" value="1"/>
</dbReference>
<dbReference type="PANTHER" id="PTHR11741">
    <property type="entry name" value="ELONGATION FACTOR TS"/>
    <property type="match status" value="1"/>
</dbReference>
<dbReference type="HAMAP" id="MF_00050">
    <property type="entry name" value="EF_Ts"/>
    <property type="match status" value="1"/>
</dbReference>
<dbReference type="Gene3D" id="1.10.8.10">
    <property type="entry name" value="DNA helicase RuvA subunit, C-terminal domain"/>
    <property type="match status" value="1"/>
</dbReference>